<sequence>MAQILMVDDDPSVLSGYRRALHGRFEIATAGSGEQGLDAVRAAAARGEPFAVVVSDMKMPQMDGAQFLGAVRALEPDAVQLLLSGQADLESTIAAVNDGNLFRMLTKPCAADDLAQALSAALEQHRLLRAERDLLESTLGGAVEVLTELLSMANPDAFAWTQRLRTLVERVAELLEIEDWRLPLAAMLSQIGCLAVPPEVLRRGRTGAGLSPEEQAAYDARRDVAQHLLERIPRLEQVAAWVGGRGSDEPAARLLETVLAYLEQLDRLGSPTRALRRLETIGGYPPEVLEALDEAAVDLAQQGERRVLPLAAVRPGMVLEDDVLTSTGLTLVRRGDRITDAVVLRLENFAASVGVVEPIVVRLGI</sequence>
<dbReference type="RefSeq" id="WP_398274473.1">
    <property type="nucleotide sequence ID" value="NZ_JBITLV010000001.1"/>
</dbReference>
<accession>A0ABW8AHM6</accession>
<reference evidence="4 5" key="1">
    <citation type="submission" date="2024-10" db="EMBL/GenBank/DDBJ databases">
        <title>The Natural Products Discovery Center: Release of the First 8490 Sequenced Strains for Exploring Actinobacteria Biosynthetic Diversity.</title>
        <authorList>
            <person name="Kalkreuter E."/>
            <person name="Kautsar S.A."/>
            <person name="Yang D."/>
            <person name="Bader C.D."/>
            <person name="Teijaro C.N."/>
            <person name="Fluegel L."/>
            <person name="Davis C.M."/>
            <person name="Simpson J.R."/>
            <person name="Lauterbach L."/>
            <person name="Steele A.D."/>
            <person name="Gui C."/>
            <person name="Meng S."/>
            <person name="Li G."/>
            <person name="Viehrig K."/>
            <person name="Ye F."/>
            <person name="Su P."/>
            <person name="Kiefer A.F."/>
            <person name="Nichols A."/>
            <person name="Cepeda A.J."/>
            <person name="Yan W."/>
            <person name="Fan B."/>
            <person name="Jiang Y."/>
            <person name="Adhikari A."/>
            <person name="Zheng C.-J."/>
            <person name="Schuster L."/>
            <person name="Cowan T.M."/>
            <person name="Smanski M.J."/>
            <person name="Chevrette M.G."/>
            <person name="De Carvalho L.P.S."/>
            <person name="Shen B."/>
        </authorList>
    </citation>
    <scope>NUCLEOTIDE SEQUENCE [LARGE SCALE GENOMIC DNA]</scope>
    <source>
        <strain evidence="4 5">NPDC049639</strain>
    </source>
</reference>
<evidence type="ECO:0000259" key="3">
    <source>
        <dbReference type="PROSITE" id="PS50110"/>
    </source>
</evidence>
<dbReference type="SUPFAM" id="SSF52172">
    <property type="entry name" value="CheY-like"/>
    <property type="match status" value="1"/>
</dbReference>
<dbReference type="SMART" id="SM00448">
    <property type="entry name" value="REC"/>
    <property type="match status" value="1"/>
</dbReference>
<keyword evidence="1 2" id="KW-0597">Phosphoprotein</keyword>
<evidence type="ECO:0000256" key="1">
    <source>
        <dbReference type="ARBA" id="ARBA00022553"/>
    </source>
</evidence>
<dbReference type="Gene3D" id="1.10.3210.10">
    <property type="entry name" value="Hypothetical protein af1432"/>
    <property type="match status" value="1"/>
</dbReference>
<comment type="caution">
    <text evidence="4">The sequence shown here is derived from an EMBL/GenBank/DDBJ whole genome shotgun (WGS) entry which is preliminary data.</text>
</comment>
<evidence type="ECO:0000313" key="4">
    <source>
        <dbReference type="EMBL" id="MFI7585860.1"/>
    </source>
</evidence>
<feature type="modified residue" description="4-aspartylphosphate" evidence="2">
    <location>
        <position position="56"/>
    </location>
</feature>
<dbReference type="Pfam" id="PF00072">
    <property type="entry name" value="Response_reg"/>
    <property type="match status" value="1"/>
</dbReference>
<evidence type="ECO:0000313" key="5">
    <source>
        <dbReference type="Proteomes" id="UP001612915"/>
    </source>
</evidence>
<evidence type="ECO:0000256" key="2">
    <source>
        <dbReference type="PROSITE-ProRule" id="PRU00169"/>
    </source>
</evidence>
<dbReference type="CDD" id="cd17569">
    <property type="entry name" value="REC_HupR-like"/>
    <property type="match status" value="1"/>
</dbReference>
<dbReference type="PANTHER" id="PTHR44591">
    <property type="entry name" value="STRESS RESPONSE REGULATOR PROTEIN 1"/>
    <property type="match status" value="1"/>
</dbReference>
<dbReference type="Gene3D" id="3.40.50.2300">
    <property type="match status" value="1"/>
</dbReference>
<gene>
    <name evidence="4" type="ORF">ACIB24_02150</name>
</gene>
<organism evidence="4 5">
    <name type="scientific">Spongisporangium articulatum</name>
    <dbReference type="NCBI Taxonomy" id="3362603"/>
    <lineage>
        <taxon>Bacteria</taxon>
        <taxon>Bacillati</taxon>
        <taxon>Actinomycetota</taxon>
        <taxon>Actinomycetes</taxon>
        <taxon>Kineosporiales</taxon>
        <taxon>Kineosporiaceae</taxon>
        <taxon>Spongisporangium</taxon>
    </lineage>
</organism>
<dbReference type="EMBL" id="JBITLV010000001">
    <property type="protein sequence ID" value="MFI7585860.1"/>
    <property type="molecule type" value="Genomic_DNA"/>
</dbReference>
<proteinExistence type="predicted"/>
<dbReference type="InterPro" id="IPR011006">
    <property type="entry name" value="CheY-like_superfamily"/>
</dbReference>
<dbReference type="PANTHER" id="PTHR44591:SF19">
    <property type="entry name" value="TWO-COMPONENT RESPONSE REGULATOR-RELATED"/>
    <property type="match status" value="1"/>
</dbReference>
<feature type="domain" description="Response regulatory" evidence="3">
    <location>
        <begin position="3"/>
        <end position="122"/>
    </location>
</feature>
<dbReference type="Proteomes" id="UP001612915">
    <property type="component" value="Unassembled WGS sequence"/>
</dbReference>
<dbReference type="InterPro" id="IPR050595">
    <property type="entry name" value="Bact_response_regulator"/>
</dbReference>
<name>A0ABW8AHM6_9ACTN</name>
<keyword evidence="5" id="KW-1185">Reference proteome</keyword>
<protein>
    <submittedName>
        <fullName evidence="4">Response regulator</fullName>
    </submittedName>
</protein>
<dbReference type="InterPro" id="IPR001789">
    <property type="entry name" value="Sig_transdc_resp-reg_receiver"/>
</dbReference>
<dbReference type="PROSITE" id="PS50110">
    <property type="entry name" value="RESPONSE_REGULATORY"/>
    <property type="match status" value="1"/>
</dbReference>
<dbReference type="Pfam" id="PF13487">
    <property type="entry name" value="HD_5"/>
    <property type="match status" value="1"/>
</dbReference>